<dbReference type="EMBL" id="FQNF01000006">
    <property type="protein sequence ID" value="SGZ38363.1"/>
    <property type="molecule type" value="Genomic_DNA"/>
</dbReference>
<dbReference type="Proteomes" id="UP000183365">
    <property type="component" value="Unassembled WGS sequence"/>
</dbReference>
<feature type="compositionally biased region" description="Polar residues" evidence="1">
    <location>
        <begin position="126"/>
        <end position="142"/>
    </location>
</feature>
<feature type="transmembrane region" description="Helical" evidence="2">
    <location>
        <begin position="331"/>
        <end position="348"/>
    </location>
</feature>
<evidence type="ECO:0000256" key="2">
    <source>
        <dbReference type="SAM" id="Phobius"/>
    </source>
</evidence>
<gene>
    <name evidence="3" type="ORF">HGUI_00563</name>
</gene>
<feature type="region of interest" description="Disordered" evidence="1">
    <location>
        <begin position="116"/>
        <end position="235"/>
    </location>
</feature>
<evidence type="ECO:0000256" key="1">
    <source>
        <dbReference type="SAM" id="MobiDB-lite"/>
    </source>
</evidence>
<feature type="transmembrane region" description="Helical" evidence="2">
    <location>
        <begin position="305"/>
        <end position="325"/>
    </location>
</feature>
<organism evidence="3 4">
    <name type="scientific">Hanseniaspora guilliermondii</name>
    <dbReference type="NCBI Taxonomy" id="56406"/>
    <lineage>
        <taxon>Eukaryota</taxon>
        <taxon>Fungi</taxon>
        <taxon>Dikarya</taxon>
        <taxon>Ascomycota</taxon>
        <taxon>Saccharomycotina</taxon>
        <taxon>Saccharomycetes</taxon>
        <taxon>Saccharomycodales</taxon>
        <taxon>Saccharomycodaceae</taxon>
        <taxon>Hanseniaspora</taxon>
    </lineage>
</organism>
<accession>A0A1L0B086</accession>
<evidence type="ECO:0000313" key="4">
    <source>
        <dbReference type="Proteomes" id="UP000183365"/>
    </source>
</evidence>
<sequence length="488" mass="55372">MQSTTQNSQRSFRSSFKKHLPTKLRSQSNSSSFDSSISSSDDVMSVESISSMNRKLSKREKFRCFFSNSRNNTDSISADSSTTDNEDCTSILSITSQGKIISKREKFKSFFSHSKKNSTLSSYSSGNDNDCSSVPSDTGHSKTSNKREKFKSLFSRSKSSPDSYSSDYLNTYYESCSSSSSINTQNKLSTRREKVSPYSANSKPQESASSDSSTVIDEETANAETSFQQKPKSSKREKIRTVFGYRQPYTKVYIESPKSTKSADVPKFKNLPKLLSRSPNSDTSYVFRMTDKELKIARRKWKLRVGCRWLSAIGVAVAVVIFIASTPLLPLTLPVSIGFSAVCVYMVCKNARRFWNCWKQSIHRCKHGIKNRYPYWRSRIKGFFVSSPECTIDFFEVLENRKKSGLVYPRPFLETPAQYCARNSLPEYDLTFDKRAYSVYSRTVHASSKRVLFSAMDVFLTDAQLLKKNCHVSFAEPIISMIVQPAVY</sequence>
<feature type="region of interest" description="Disordered" evidence="1">
    <location>
        <begin position="1"/>
        <end position="55"/>
    </location>
</feature>
<feature type="compositionally biased region" description="Low complexity" evidence="1">
    <location>
        <begin position="26"/>
        <end position="51"/>
    </location>
</feature>
<proteinExistence type="predicted"/>
<dbReference type="VEuPathDB" id="FungiDB:HGUI_00563"/>
<keyword evidence="2" id="KW-1133">Transmembrane helix</keyword>
<name>A0A1L0B086_9ASCO</name>
<evidence type="ECO:0000313" key="3">
    <source>
        <dbReference type="EMBL" id="SGZ38363.1"/>
    </source>
</evidence>
<dbReference type="AlphaFoldDB" id="A0A1L0B086"/>
<feature type="compositionally biased region" description="Low complexity" evidence="1">
    <location>
        <begin position="152"/>
        <end position="166"/>
    </location>
</feature>
<keyword evidence="4" id="KW-1185">Reference proteome</keyword>
<keyword evidence="2" id="KW-0812">Transmembrane</keyword>
<feature type="compositionally biased region" description="Polar residues" evidence="1">
    <location>
        <begin position="222"/>
        <end position="231"/>
    </location>
</feature>
<reference evidence="4" key="1">
    <citation type="submission" date="2016-11" db="EMBL/GenBank/DDBJ databases">
        <authorList>
            <person name="Guldener U."/>
        </authorList>
    </citation>
    <scope>NUCLEOTIDE SEQUENCE [LARGE SCALE GENOMIC DNA]</scope>
</reference>
<keyword evidence="2" id="KW-0472">Membrane</keyword>
<protein>
    <submittedName>
        <fullName evidence="3">Uncharacterized protein</fullName>
    </submittedName>
</protein>
<feature type="compositionally biased region" description="Polar residues" evidence="1">
    <location>
        <begin position="1"/>
        <end position="14"/>
    </location>
</feature>
<dbReference type="OrthoDB" id="3973898at2759"/>
<feature type="compositionally biased region" description="Polar residues" evidence="1">
    <location>
        <begin position="198"/>
        <end position="215"/>
    </location>
</feature>
<feature type="compositionally biased region" description="Low complexity" evidence="1">
    <location>
        <begin position="116"/>
        <end position="125"/>
    </location>
</feature>